<name>A0A084SEM6_9BACT</name>
<evidence type="ECO:0000313" key="2">
    <source>
        <dbReference type="EMBL" id="KFA86911.1"/>
    </source>
</evidence>
<sequence length="760" mass="84180">MSNRPTLKSCYDAHVVDEHHVLLLARNGTELLTGRAYASVIPLLDGTRSVDELLDLLAHRVPAAEIFFVLARLENMGFIRTAPPATTPAVAAFLETLGTDADVGARRLRGAHVPIHSLDPSAPRELLISALSSLDIHAWPANDAVALTQERGLPVILVDDYLNPGLEAYNRGFLARQTPFVLAKLHGPSAWLGPVFRPGHTGCWQCLAARLRQNRVIETYLERLHQRPLPRPYPQATVPPVAAAAAHLLATEIVKWLALDGNCALDGSLISLDFTTLTTERHALVRRPQCIACGGGESWRARAPVPLRPRSQPKAFTQDGGYRACAPEVTLARHAHQVSPITGVIATLHAASFADPSIAPVYISGQNTAMMSDSLSLLRTNFRGQCSGKGKTDTQAKASALCEAIERHSGVFQGDEIRVRHSYRELGGRAIHPNTAMCFSDSQYATREAWNAKQLKMNHVVPAPFDENATLEWCPLWSLTEETFKYLPASYCYYGYPEPARSMPCLADSNGCAAGNCIEEAILQGFMELVERDSVSLWWYNRVRRPRVDLDSFDEPYFAELRTYYRSLGRELWVLDLTTDLGIPAFAAISANTHAHPQAITLGFGAHLSPRLGILRAITEANQFLPLVLERDRAPDKARPNEDEVDAWLRDATLDAHDYLVPAADLPPVRAADHPTEHRGDLRDDVEACVRMAARHGLETLVLDQTRPDIGMHVVKVVVPGLRHFWRRLGPGRLYDVPVKLGWLQRPRLEHELNPVSIFF</sequence>
<feature type="domain" description="YcaO" evidence="1">
    <location>
        <begin position="388"/>
        <end position="760"/>
    </location>
</feature>
<dbReference type="GO" id="GO:0008641">
    <property type="term" value="F:ubiquitin-like modifier activating enzyme activity"/>
    <property type="evidence" value="ECO:0007669"/>
    <property type="project" value="InterPro"/>
</dbReference>
<dbReference type="SUPFAM" id="SSF69572">
    <property type="entry name" value="Activating enzymes of the ubiquitin-like proteins"/>
    <property type="match status" value="1"/>
</dbReference>
<dbReference type="InterPro" id="IPR022291">
    <property type="entry name" value="Bacteriocin_synth_cyclodeHase"/>
</dbReference>
<dbReference type="Pfam" id="PF21084">
    <property type="entry name" value="WHD_DUF4423_like"/>
    <property type="match status" value="1"/>
</dbReference>
<dbReference type="InterPro" id="IPR035985">
    <property type="entry name" value="Ubiquitin-activating_enz"/>
</dbReference>
<comment type="caution">
    <text evidence="2">The sequence shown here is derived from an EMBL/GenBank/DDBJ whole genome shotgun (WGS) entry which is preliminary data.</text>
</comment>
<dbReference type="AlphaFoldDB" id="A0A084SEM6"/>
<dbReference type="InterPro" id="IPR049274">
    <property type="entry name" value="LynD/TruD_wHTH-like"/>
</dbReference>
<organism evidence="2 3">
    <name type="scientific">Archangium violaceum Cb vi76</name>
    <dbReference type="NCBI Taxonomy" id="1406225"/>
    <lineage>
        <taxon>Bacteria</taxon>
        <taxon>Pseudomonadati</taxon>
        <taxon>Myxococcota</taxon>
        <taxon>Myxococcia</taxon>
        <taxon>Myxococcales</taxon>
        <taxon>Cystobacterineae</taxon>
        <taxon>Archangiaceae</taxon>
        <taxon>Archangium</taxon>
    </lineage>
</organism>
<dbReference type="PANTHER" id="PTHR37809">
    <property type="entry name" value="RIBOSOMAL PROTEIN S12 METHYLTHIOTRANSFERASE ACCESSORY FACTOR YCAO"/>
    <property type="match status" value="1"/>
</dbReference>
<dbReference type="RefSeq" id="WP_043414453.1">
    <property type="nucleotide sequence ID" value="NZ_JPMI01000423.1"/>
</dbReference>
<dbReference type="NCBIfam" id="TIGR00702">
    <property type="entry name" value="YcaO-type kinase domain"/>
    <property type="match status" value="1"/>
</dbReference>
<dbReference type="PROSITE" id="PS51664">
    <property type="entry name" value="YCAO"/>
    <property type="match status" value="1"/>
</dbReference>
<dbReference type="Pfam" id="PF02624">
    <property type="entry name" value="YcaO"/>
    <property type="match status" value="1"/>
</dbReference>
<proteinExistence type="predicted"/>
<dbReference type="NCBIfam" id="TIGR03882">
    <property type="entry name" value="cyclo_dehyd_2"/>
    <property type="match status" value="1"/>
</dbReference>
<dbReference type="Gene3D" id="3.30.160.660">
    <property type="match status" value="1"/>
</dbReference>
<evidence type="ECO:0000313" key="3">
    <source>
        <dbReference type="Proteomes" id="UP000028547"/>
    </source>
</evidence>
<reference evidence="2 3" key="1">
    <citation type="submission" date="2014-07" db="EMBL/GenBank/DDBJ databases">
        <title>Draft Genome Sequence of Gephyronic Acid Producer, Cystobacter violaceus Strain Cb vi76.</title>
        <authorList>
            <person name="Stevens D.C."/>
            <person name="Young J."/>
            <person name="Carmichael R."/>
            <person name="Tan J."/>
            <person name="Taylor R.E."/>
        </authorList>
    </citation>
    <scope>NUCLEOTIDE SEQUENCE [LARGE SCALE GENOMIC DNA]</scope>
    <source>
        <strain evidence="2 3">Cb vi76</strain>
    </source>
</reference>
<dbReference type="Gene3D" id="3.30.40.250">
    <property type="match status" value="1"/>
</dbReference>
<dbReference type="Proteomes" id="UP000028547">
    <property type="component" value="Unassembled WGS sequence"/>
</dbReference>
<evidence type="ECO:0000259" key="1">
    <source>
        <dbReference type="PROSITE" id="PS51664"/>
    </source>
</evidence>
<dbReference type="InterPro" id="IPR027624">
    <property type="entry name" value="TOMM_cyclo_SagD"/>
</dbReference>
<protein>
    <recommendedName>
        <fullName evidence="1">YcaO domain-containing protein</fullName>
    </recommendedName>
</protein>
<dbReference type="Gene3D" id="3.30.1330.230">
    <property type="match status" value="2"/>
</dbReference>
<dbReference type="EMBL" id="JPMI01000423">
    <property type="protein sequence ID" value="KFA86911.1"/>
    <property type="molecule type" value="Genomic_DNA"/>
</dbReference>
<gene>
    <name evidence="2" type="ORF">Q664_51995</name>
</gene>
<dbReference type="NCBIfam" id="TIGR03604">
    <property type="entry name" value="TOMM_cyclo_SagD"/>
    <property type="match status" value="1"/>
</dbReference>
<dbReference type="Gene3D" id="3.40.50.720">
    <property type="entry name" value="NAD(P)-binding Rossmann-like Domain"/>
    <property type="match status" value="1"/>
</dbReference>
<dbReference type="PANTHER" id="PTHR37809:SF1">
    <property type="entry name" value="RIBOSOMAL PROTEIN S12 METHYLTHIOTRANSFERASE ACCESSORY FACTOR YCAO"/>
    <property type="match status" value="1"/>
</dbReference>
<dbReference type="InterPro" id="IPR003776">
    <property type="entry name" value="YcaO-like_dom"/>
</dbReference>
<accession>A0A084SEM6</accession>